<feature type="signal peptide" evidence="2">
    <location>
        <begin position="1"/>
        <end position="23"/>
    </location>
</feature>
<comment type="caution">
    <text evidence="3">The sequence shown here is derived from an EMBL/GenBank/DDBJ whole genome shotgun (WGS) entry which is preliminary data.</text>
</comment>
<dbReference type="EMBL" id="CAIIXF020000009">
    <property type="protein sequence ID" value="CAH1794390.1"/>
    <property type="molecule type" value="Genomic_DNA"/>
</dbReference>
<evidence type="ECO:0000313" key="3">
    <source>
        <dbReference type="EMBL" id="CAH1794390.1"/>
    </source>
</evidence>
<organism evidence="3 4">
    <name type="scientific">Owenia fusiformis</name>
    <name type="common">Polychaete worm</name>
    <dbReference type="NCBI Taxonomy" id="6347"/>
    <lineage>
        <taxon>Eukaryota</taxon>
        <taxon>Metazoa</taxon>
        <taxon>Spiralia</taxon>
        <taxon>Lophotrochozoa</taxon>
        <taxon>Annelida</taxon>
        <taxon>Polychaeta</taxon>
        <taxon>Sedentaria</taxon>
        <taxon>Canalipalpata</taxon>
        <taxon>Sabellida</taxon>
        <taxon>Oweniida</taxon>
        <taxon>Oweniidae</taxon>
        <taxon>Owenia</taxon>
    </lineage>
</organism>
<keyword evidence="1" id="KW-0812">Transmembrane</keyword>
<accession>A0A8S4PMC5</accession>
<name>A0A8S4PMC5_OWEFU</name>
<keyword evidence="1" id="KW-0472">Membrane</keyword>
<feature type="transmembrane region" description="Helical" evidence="1">
    <location>
        <begin position="141"/>
        <end position="167"/>
    </location>
</feature>
<gene>
    <name evidence="3" type="ORF">OFUS_LOCUS19091</name>
</gene>
<evidence type="ECO:0000256" key="2">
    <source>
        <dbReference type="SAM" id="SignalP"/>
    </source>
</evidence>
<reference evidence="3" key="1">
    <citation type="submission" date="2022-03" db="EMBL/GenBank/DDBJ databases">
        <authorList>
            <person name="Martin C."/>
        </authorList>
    </citation>
    <scope>NUCLEOTIDE SEQUENCE</scope>
</reference>
<dbReference type="Proteomes" id="UP000749559">
    <property type="component" value="Unassembled WGS sequence"/>
</dbReference>
<keyword evidence="1" id="KW-1133">Transmembrane helix</keyword>
<keyword evidence="4" id="KW-1185">Reference proteome</keyword>
<proteinExistence type="predicted"/>
<evidence type="ECO:0000256" key="1">
    <source>
        <dbReference type="SAM" id="Phobius"/>
    </source>
</evidence>
<evidence type="ECO:0008006" key="5">
    <source>
        <dbReference type="Google" id="ProtNLM"/>
    </source>
</evidence>
<keyword evidence="2" id="KW-0732">Signal</keyword>
<sequence>MKTFLKIGFVLLLPVLNFMTVSTDDNADITNNADITDVDKHWIRKCGGKSQLECDQRTHFCDDRVDKCSRCTDFCSESRVKGLTQLEKRCYEVCPVWLYIEQQEKIQEESKPNSIQSSGQSAINTHFNPLASSSTITIPPYIVIGLLICFGALCLFGTVASIVAIFAMKLYITKRKEETTKEEEQKKIMKTAKGHNIHKTSSVMGGHHFTEVQRPLINPERSYNDRHDRDTHIEMDPIGNGHVLNSDKGLDSISEQTEDDTELKKIQYISHIHIWPILFQAQFQNISMKVVLCLFVAVIACIEACHVEIDNRSGYEVGWTLVFASKTNGYGLVDSGKRHTHNCNTCLPRDIYVTWNNVNCYIYVNCVSKPTIEVNIFPQSGGRWVMNLRNTATGKTTQCPMPAPRSYV</sequence>
<feature type="chain" id="PRO_5035884963" description="TNFR-Cys domain-containing protein" evidence="2">
    <location>
        <begin position="24"/>
        <end position="408"/>
    </location>
</feature>
<evidence type="ECO:0000313" key="4">
    <source>
        <dbReference type="Proteomes" id="UP000749559"/>
    </source>
</evidence>
<dbReference type="AlphaFoldDB" id="A0A8S4PMC5"/>
<protein>
    <recommendedName>
        <fullName evidence="5">TNFR-Cys domain-containing protein</fullName>
    </recommendedName>
</protein>